<feature type="domain" description="MbtH-like" evidence="1">
    <location>
        <begin position="4"/>
        <end position="54"/>
    </location>
</feature>
<dbReference type="Proteomes" id="UP000189229">
    <property type="component" value="Unassembled WGS sequence"/>
</dbReference>
<sequence length="75" mass="8776">MRANPFDEDRGSYFVLINCQEQHRLWPVFADVTKGWRVVYDEAERAACLAYIERNWTDIRPNLRESWTSGGGPDV</sequence>
<dbReference type="InterPro" id="IPR005153">
    <property type="entry name" value="MbtH-like_dom"/>
</dbReference>
<evidence type="ECO:0000313" key="4">
    <source>
        <dbReference type="EMBL" id="OOK65991.1"/>
    </source>
</evidence>
<accession>A0A1V3WDW1</accession>
<organism evidence="3 6">
    <name type="scientific">Mycobacterium kansasii</name>
    <dbReference type="NCBI Taxonomy" id="1768"/>
    <lineage>
        <taxon>Bacteria</taxon>
        <taxon>Bacillati</taxon>
        <taxon>Actinomycetota</taxon>
        <taxon>Actinomycetes</taxon>
        <taxon>Mycobacteriales</taxon>
        <taxon>Mycobacteriaceae</taxon>
        <taxon>Mycobacterium</taxon>
    </lineage>
</organism>
<dbReference type="GeneID" id="29697100"/>
<name>A0A1V3WDW1_MYCKA</name>
<dbReference type="Proteomes" id="UP000516380">
    <property type="component" value="Chromosome"/>
</dbReference>
<dbReference type="RefSeq" id="WP_023373182.1">
    <property type="nucleotide sequence ID" value="NZ_BLYZ01000001.1"/>
</dbReference>
<dbReference type="Pfam" id="PF03621">
    <property type="entry name" value="MbtH"/>
    <property type="match status" value="1"/>
</dbReference>
<dbReference type="STRING" id="1768.B1T50_26760"/>
<dbReference type="InterPro" id="IPR037407">
    <property type="entry name" value="MLP_fam"/>
</dbReference>
<evidence type="ECO:0000313" key="7">
    <source>
        <dbReference type="Proteomes" id="UP000516380"/>
    </source>
</evidence>
<evidence type="ECO:0000259" key="1">
    <source>
        <dbReference type="SMART" id="SM00923"/>
    </source>
</evidence>
<dbReference type="GO" id="GO:0005829">
    <property type="term" value="C:cytosol"/>
    <property type="evidence" value="ECO:0007669"/>
    <property type="project" value="TreeGrafter"/>
</dbReference>
<keyword evidence="7" id="KW-1185">Reference proteome</keyword>
<reference evidence="5 6" key="1">
    <citation type="submission" date="2017-02" db="EMBL/GenBank/DDBJ databases">
        <title>Complete genome sequences of Mycobacterium kansasii strains isolated from rhesus macaques.</title>
        <authorList>
            <person name="Panda A."/>
            <person name="Nagaraj S."/>
            <person name="Zhao X."/>
            <person name="Tettelin H."/>
            <person name="Detolla L.J."/>
        </authorList>
    </citation>
    <scope>NUCLEOTIDE SEQUENCE [LARGE SCALE GENOMIC DNA]</scope>
    <source>
        <strain evidence="4 5">11-3469</strain>
        <strain evidence="3 6">11-3813</strain>
    </source>
</reference>
<dbReference type="AlphaFoldDB" id="A0A1V3WDW1"/>
<evidence type="ECO:0000313" key="5">
    <source>
        <dbReference type="Proteomes" id="UP000188532"/>
    </source>
</evidence>
<proteinExistence type="predicted"/>
<evidence type="ECO:0000313" key="2">
    <source>
        <dbReference type="EMBL" id="BCI89086.1"/>
    </source>
</evidence>
<dbReference type="EMBL" id="MVBN01000010">
    <property type="protein sequence ID" value="OOK65991.1"/>
    <property type="molecule type" value="Genomic_DNA"/>
</dbReference>
<dbReference type="PANTHER" id="PTHR38444:SF1">
    <property type="entry name" value="ENTEROBACTIN BIOSYNTHESIS PROTEIN YBDZ"/>
    <property type="match status" value="1"/>
</dbReference>
<gene>
    <name evidence="4" type="ORF">BZL29_7382</name>
    <name evidence="3" type="ORF">BZL30_8968</name>
    <name evidence="2" type="ORF">NIIDMKKI_42920</name>
</gene>
<dbReference type="Gene3D" id="3.90.820.10">
    <property type="entry name" value="Structural Genomics, Unknown Function 30-nov-00 1gh9 Mol_id"/>
    <property type="match status" value="1"/>
</dbReference>
<evidence type="ECO:0000313" key="6">
    <source>
        <dbReference type="Proteomes" id="UP000189229"/>
    </source>
</evidence>
<reference evidence="2 7" key="2">
    <citation type="submission" date="2020-07" db="EMBL/GenBank/DDBJ databases">
        <title>Mycobacterium kansasii (former subtype) with zoonotic potential isolated from diseased indoor pet cat, Japan.</title>
        <authorList>
            <person name="Fukano H."/>
            <person name="Terazono T."/>
            <person name="Hoshino Y."/>
        </authorList>
    </citation>
    <scope>NUCLEOTIDE SEQUENCE [LARGE SCALE GENOMIC DNA]</scope>
    <source>
        <strain evidence="2 7">Kuro-I</strain>
    </source>
</reference>
<dbReference type="SMART" id="SM00923">
    <property type="entry name" value="MbtH"/>
    <property type="match status" value="1"/>
</dbReference>
<dbReference type="SUPFAM" id="SSF160582">
    <property type="entry name" value="MbtH-like"/>
    <property type="match status" value="1"/>
</dbReference>
<dbReference type="EMBL" id="MVBM01000011">
    <property type="protein sequence ID" value="OOK65052.1"/>
    <property type="molecule type" value="Genomic_DNA"/>
</dbReference>
<dbReference type="InterPro" id="IPR038020">
    <property type="entry name" value="MbtH-like_sf"/>
</dbReference>
<dbReference type="Proteomes" id="UP000188532">
    <property type="component" value="Unassembled WGS sequence"/>
</dbReference>
<evidence type="ECO:0000313" key="3">
    <source>
        <dbReference type="EMBL" id="OOK65052.1"/>
    </source>
</evidence>
<protein>
    <submittedName>
        <fullName evidence="2">MbtH-like protein</fullName>
    </submittedName>
    <submittedName>
        <fullName evidence="3">Protein mbtH</fullName>
    </submittedName>
</protein>
<dbReference type="EMBL" id="AP023343">
    <property type="protein sequence ID" value="BCI89086.1"/>
    <property type="molecule type" value="Genomic_DNA"/>
</dbReference>
<dbReference type="PANTHER" id="PTHR38444">
    <property type="entry name" value="ENTEROBACTIN BIOSYNTHESIS PROTEIN YBDZ"/>
    <property type="match status" value="1"/>
</dbReference>
<dbReference type="GO" id="GO:0019290">
    <property type="term" value="P:siderophore biosynthetic process"/>
    <property type="evidence" value="ECO:0007669"/>
    <property type="project" value="TreeGrafter"/>
</dbReference>